<name>A0A3M7P6X0_BRAPC</name>
<evidence type="ECO:0000313" key="10">
    <source>
        <dbReference type="Proteomes" id="UP000276133"/>
    </source>
</evidence>
<evidence type="ECO:0000256" key="2">
    <source>
        <dbReference type="ARBA" id="ARBA00006175"/>
    </source>
</evidence>
<keyword evidence="6 8" id="KW-0472">Membrane</keyword>
<dbReference type="AlphaFoldDB" id="A0A3M7P6X0"/>
<proteinExistence type="inferred from homology"/>
<keyword evidence="10" id="KW-1185">Reference proteome</keyword>
<dbReference type="PRINTS" id="PR02019">
    <property type="entry name" value="AQUAPORIN7"/>
</dbReference>
<dbReference type="InterPro" id="IPR000425">
    <property type="entry name" value="MIP"/>
</dbReference>
<dbReference type="CDD" id="cd00333">
    <property type="entry name" value="MIP"/>
    <property type="match status" value="1"/>
</dbReference>
<sequence length="289" mass="31701">MPIFKTGSLSINQNEDSESEVEKTTINLRRFSKRYIKTKNSLIRVFLAELLGTFMFVFFGCSSVAQYKLLNRAQNDSASFLLVNAGFGFGILAAILTVGKVSGAHLNPAVSFGIFLVGQLTLLKLVIYIVAQFIGAFIAAAIVFVLYYNGLTTFGDKMYTLETAGIFGTYPRPELSVWGGFFDQFIGTTLFVTGIMSVADKIRDPLPNSMSAIMVGFLLFVVGNSIGYNAGFAVNPARDFGPRFFTFIAGWGSQVFSAGDYYFWIPLVAPMFGSLAATIIYLVFISNHF</sequence>
<gene>
    <name evidence="9" type="ORF">BpHYR1_021047</name>
</gene>
<evidence type="ECO:0000256" key="7">
    <source>
        <dbReference type="RuleBase" id="RU000477"/>
    </source>
</evidence>
<dbReference type="PANTHER" id="PTHR43829">
    <property type="entry name" value="AQUAPORIN OR AQUAGLYCEROPORIN RELATED"/>
    <property type="match status" value="1"/>
</dbReference>
<feature type="transmembrane region" description="Helical" evidence="8">
    <location>
        <begin position="42"/>
        <end position="65"/>
    </location>
</feature>
<accession>A0A3M7P6X0</accession>
<feature type="transmembrane region" description="Helical" evidence="8">
    <location>
        <begin position="211"/>
        <end position="234"/>
    </location>
</feature>
<feature type="transmembrane region" description="Helical" evidence="8">
    <location>
        <begin position="261"/>
        <end position="284"/>
    </location>
</feature>
<comment type="similarity">
    <text evidence="2 7">Belongs to the MIP/aquaporin (TC 1.A.8) family.</text>
</comment>
<dbReference type="Gene3D" id="1.20.1080.10">
    <property type="entry name" value="Glycerol uptake facilitator protein"/>
    <property type="match status" value="1"/>
</dbReference>
<dbReference type="PANTHER" id="PTHR43829:SF9">
    <property type="entry name" value="AQUAPORIN-9"/>
    <property type="match status" value="1"/>
</dbReference>
<dbReference type="InterPro" id="IPR022357">
    <property type="entry name" value="MIP_CS"/>
</dbReference>
<feature type="transmembrane region" description="Helical" evidence="8">
    <location>
        <begin position="77"/>
        <end position="98"/>
    </location>
</feature>
<dbReference type="EMBL" id="REGN01013011">
    <property type="protein sequence ID" value="RMZ94487.1"/>
    <property type="molecule type" value="Genomic_DNA"/>
</dbReference>
<evidence type="ECO:0000256" key="6">
    <source>
        <dbReference type="ARBA" id="ARBA00023136"/>
    </source>
</evidence>
<evidence type="ECO:0000256" key="1">
    <source>
        <dbReference type="ARBA" id="ARBA00004141"/>
    </source>
</evidence>
<dbReference type="NCBIfam" id="TIGR00861">
    <property type="entry name" value="MIP"/>
    <property type="match status" value="1"/>
</dbReference>
<keyword evidence="5 8" id="KW-1133">Transmembrane helix</keyword>
<dbReference type="OrthoDB" id="3222at2759"/>
<dbReference type="PROSITE" id="PS00221">
    <property type="entry name" value="MIP"/>
    <property type="match status" value="1"/>
</dbReference>
<evidence type="ECO:0000256" key="4">
    <source>
        <dbReference type="ARBA" id="ARBA00022692"/>
    </source>
</evidence>
<evidence type="ECO:0000256" key="8">
    <source>
        <dbReference type="SAM" id="Phobius"/>
    </source>
</evidence>
<dbReference type="SUPFAM" id="SSF81338">
    <property type="entry name" value="Aquaporin-like"/>
    <property type="match status" value="1"/>
</dbReference>
<comment type="subcellular location">
    <subcellularLocation>
        <location evidence="1">Membrane</location>
        <topology evidence="1">Multi-pass membrane protein</topology>
    </subcellularLocation>
</comment>
<dbReference type="InterPro" id="IPR023271">
    <property type="entry name" value="Aquaporin-like"/>
</dbReference>
<organism evidence="9 10">
    <name type="scientific">Brachionus plicatilis</name>
    <name type="common">Marine rotifer</name>
    <name type="synonym">Brachionus muelleri</name>
    <dbReference type="NCBI Taxonomy" id="10195"/>
    <lineage>
        <taxon>Eukaryota</taxon>
        <taxon>Metazoa</taxon>
        <taxon>Spiralia</taxon>
        <taxon>Gnathifera</taxon>
        <taxon>Rotifera</taxon>
        <taxon>Eurotatoria</taxon>
        <taxon>Monogononta</taxon>
        <taxon>Pseudotrocha</taxon>
        <taxon>Ploima</taxon>
        <taxon>Brachionidae</taxon>
        <taxon>Brachionus</taxon>
    </lineage>
</organism>
<dbReference type="GO" id="GO:0015250">
    <property type="term" value="F:water channel activity"/>
    <property type="evidence" value="ECO:0007669"/>
    <property type="project" value="TreeGrafter"/>
</dbReference>
<dbReference type="STRING" id="10195.A0A3M7P6X0"/>
<protein>
    <submittedName>
        <fullName evidence="9">Aquaporin-3</fullName>
    </submittedName>
</protein>
<dbReference type="Proteomes" id="UP000276133">
    <property type="component" value="Unassembled WGS sequence"/>
</dbReference>
<comment type="caution">
    <text evidence="9">The sequence shown here is derived from an EMBL/GenBank/DDBJ whole genome shotgun (WGS) entry which is preliminary data.</text>
</comment>
<keyword evidence="4 7" id="KW-0812">Transmembrane</keyword>
<dbReference type="GO" id="GO:0016323">
    <property type="term" value="C:basolateral plasma membrane"/>
    <property type="evidence" value="ECO:0007669"/>
    <property type="project" value="TreeGrafter"/>
</dbReference>
<dbReference type="PRINTS" id="PR00783">
    <property type="entry name" value="MINTRINSICP"/>
</dbReference>
<reference evidence="9 10" key="1">
    <citation type="journal article" date="2018" name="Sci. Rep.">
        <title>Genomic signatures of local adaptation to the degree of environmental predictability in rotifers.</title>
        <authorList>
            <person name="Franch-Gras L."/>
            <person name="Hahn C."/>
            <person name="Garcia-Roger E.M."/>
            <person name="Carmona M.J."/>
            <person name="Serra M."/>
            <person name="Gomez A."/>
        </authorList>
    </citation>
    <scope>NUCLEOTIDE SEQUENCE [LARGE SCALE GENOMIC DNA]</scope>
    <source>
        <strain evidence="9">HYR1</strain>
    </source>
</reference>
<evidence type="ECO:0000256" key="3">
    <source>
        <dbReference type="ARBA" id="ARBA00022448"/>
    </source>
</evidence>
<dbReference type="GO" id="GO:0015254">
    <property type="term" value="F:glycerol channel activity"/>
    <property type="evidence" value="ECO:0007669"/>
    <property type="project" value="TreeGrafter"/>
</dbReference>
<feature type="transmembrane region" description="Helical" evidence="8">
    <location>
        <begin position="125"/>
        <end position="148"/>
    </location>
</feature>
<evidence type="ECO:0000313" key="9">
    <source>
        <dbReference type="EMBL" id="RMZ94487.1"/>
    </source>
</evidence>
<evidence type="ECO:0000256" key="5">
    <source>
        <dbReference type="ARBA" id="ARBA00022989"/>
    </source>
</evidence>
<dbReference type="Pfam" id="PF00230">
    <property type="entry name" value="MIP"/>
    <property type="match status" value="1"/>
</dbReference>
<keyword evidence="3 7" id="KW-0813">Transport</keyword>
<dbReference type="InterPro" id="IPR050363">
    <property type="entry name" value="MIP/Aquaporin"/>
</dbReference>
<feature type="transmembrane region" description="Helical" evidence="8">
    <location>
        <begin position="177"/>
        <end position="199"/>
    </location>
</feature>